<evidence type="ECO:0000313" key="2">
    <source>
        <dbReference type="EMBL" id="MFC5993946.1"/>
    </source>
</evidence>
<feature type="transmembrane region" description="Helical" evidence="1">
    <location>
        <begin position="27"/>
        <end position="47"/>
    </location>
</feature>
<feature type="transmembrane region" description="Helical" evidence="1">
    <location>
        <begin position="90"/>
        <end position="107"/>
    </location>
</feature>
<dbReference type="Proteomes" id="UP001596302">
    <property type="component" value="Unassembled WGS sequence"/>
</dbReference>
<feature type="transmembrane region" description="Helical" evidence="1">
    <location>
        <begin position="59"/>
        <end position="78"/>
    </location>
</feature>
<proteinExistence type="predicted"/>
<protein>
    <recommendedName>
        <fullName evidence="4">Integral membrane protein</fullName>
    </recommendedName>
</protein>
<reference evidence="3" key="1">
    <citation type="journal article" date="2019" name="Int. J. Syst. Evol. Microbiol.">
        <title>The Global Catalogue of Microorganisms (GCM) 10K type strain sequencing project: providing services to taxonomists for standard genome sequencing and annotation.</title>
        <authorList>
            <consortium name="The Broad Institute Genomics Platform"/>
            <consortium name="The Broad Institute Genome Sequencing Center for Infectious Disease"/>
            <person name="Wu L."/>
            <person name="Ma J."/>
        </authorList>
    </citation>
    <scope>NUCLEOTIDE SEQUENCE [LARGE SCALE GENOMIC DNA]</scope>
    <source>
        <strain evidence="3">CCM 8391</strain>
    </source>
</reference>
<organism evidence="2 3">
    <name type="scientific">Pseudonocardia hispaniensis</name>
    <dbReference type="NCBI Taxonomy" id="904933"/>
    <lineage>
        <taxon>Bacteria</taxon>
        <taxon>Bacillati</taxon>
        <taxon>Actinomycetota</taxon>
        <taxon>Actinomycetes</taxon>
        <taxon>Pseudonocardiales</taxon>
        <taxon>Pseudonocardiaceae</taxon>
        <taxon>Pseudonocardia</taxon>
    </lineage>
</organism>
<sequence length="131" mass="13362">MRVAVLAVLLVDSALLAAVELMFQPSYIGAVPAPIGTVVVAVTLPWLVRRAAEVDTAPAVAGSPILVWVLVTGVLGLAGPGGDALLPGTWQSLLLVIAGLATGLLAWRRALDLHDTRAAGERSRPAGSARG</sequence>
<evidence type="ECO:0008006" key="4">
    <source>
        <dbReference type="Google" id="ProtNLM"/>
    </source>
</evidence>
<gene>
    <name evidence="2" type="ORF">ACFQE5_06955</name>
</gene>
<evidence type="ECO:0000313" key="3">
    <source>
        <dbReference type="Proteomes" id="UP001596302"/>
    </source>
</evidence>
<evidence type="ECO:0000256" key="1">
    <source>
        <dbReference type="SAM" id="Phobius"/>
    </source>
</evidence>
<keyword evidence="3" id="KW-1185">Reference proteome</keyword>
<name>A0ABW1IZR0_9PSEU</name>
<accession>A0ABW1IZR0</accession>
<comment type="caution">
    <text evidence="2">The sequence shown here is derived from an EMBL/GenBank/DDBJ whole genome shotgun (WGS) entry which is preliminary data.</text>
</comment>
<keyword evidence="1" id="KW-0812">Transmembrane</keyword>
<keyword evidence="1" id="KW-0472">Membrane</keyword>
<keyword evidence="1" id="KW-1133">Transmembrane helix</keyword>
<dbReference type="EMBL" id="JBHSQW010000014">
    <property type="protein sequence ID" value="MFC5993946.1"/>
    <property type="molecule type" value="Genomic_DNA"/>
</dbReference>